<proteinExistence type="predicted"/>
<gene>
    <name evidence="1" type="ORF">S03H2_60159</name>
</gene>
<feature type="non-terminal residue" evidence="1">
    <location>
        <position position="1"/>
    </location>
</feature>
<dbReference type="EMBL" id="BARU01038742">
    <property type="protein sequence ID" value="GAH87753.1"/>
    <property type="molecule type" value="Genomic_DNA"/>
</dbReference>
<organism evidence="1">
    <name type="scientific">marine sediment metagenome</name>
    <dbReference type="NCBI Taxonomy" id="412755"/>
    <lineage>
        <taxon>unclassified sequences</taxon>
        <taxon>metagenomes</taxon>
        <taxon>ecological metagenomes</taxon>
    </lineage>
</organism>
<accession>X1L0M7</accession>
<comment type="caution">
    <text evidence="1">The sequence shown here is derived from an EMBL/GenBank/DDBJ whole genome shotgun (WGS) entry which is preliminary data.</text>
</comment>
<dbReference type="AlphaFoldDB" id="X1L0M7"/>
<name>X1L0M7_9ZZZZ</name>
<evidence type="ECO:0000313" key="1">
    <source>
        <dbReference type="EMBL" id="GAH87753.1"/>
    </source>
</evidence>
<sequence length="87" mass="9903">TLRISKTMGIEGKKLLKPEDEYEALKNFNHDLDGTKTQTESLLLEFKKLLKANPNLENQLRSFPGEEDCVQEVCGLRNPVSIRTKSI</sequence>
<protein>
    <submittedName>
        <fullName evidence="1">Uncharacterized protein</fullName>
    </submittedName>
</protein>
<reference evidence="1" key="1">
    <citation type="journal article" date="2014" name="Front. Microbiol.">
        <title>High frequency of phylogenetically diverse reductive dehalogenase-homologous genes in deep subseafloor sedimentary metagenomes.</title>
        <authorList>
            <person name="Kawai M."/>
            <person name="Futagami T."/>
            <person name="Toyoda A."/>
            <person name="Takaki Y."/>
            <person name="Nishi S."/>
            <person name="Hori S."/>
            <person name="Arai W."/>
            <person name="Tsubouchi T."/>
            <person name="Morono Y."/>
            <person name="Uchiyama I."/>
            <person name="Ito T."/>
            <person name="Fujiyama A."/>
            <person name="Inagaki F."/>
            <person name="Takami H."/>
        </authorList>
    </citation>
    <scope>NUCLEOTIDE SEQUENCE</scope>
    <source>
        <strain evidence="1">Expedition CK06-06</strain>
    </source>
</reference>